<gene>
    <name evidence="1" type="ORF">ECRASSUSDP1_LOCUS3232</name>
</gene>
<evidence type="ECO:0000313" key="2">
    <source>
        <dbReference type="Proteomes" id="UP001295684"/>
    </source>
</evidence>
<accession>A0AAD1U432</accession>
<protein>
    <submittedName>
        <fullName evidence="1">Uncharacterized protein</fullName>
    </submittedName>
</protein>
<reference evidence="1" key="1">
    <citation type="submission" date="2023-07" db="EMBL/GenBank/DDBJ databases">
        <authorList>
            <consortium name="AG Swart"/>
            <person name="Singh M."/>
            <person name="Singh A."/>
            <person name="Seah K."/>
            <person name="Emmerich C."/>
        </authorList>
    </citation>
    <scope>NUCLEOTIDE SEQUENCE</scope>
    <source>
        <strain evidence="1">DP1</strain>
    </source>
</reference>
<dbReference type="Proteomes" id="UP001295684">
    <property type="component" value="Unassembled WGS sequence"/>
</dbReference>
<organism evidence="1 2">
    <name type="scientific">Euplotes crassus</name>
    <dbReference type="NCBI Taxonomy" id="5936"/>
    <lineage>
        <taxon>Eukaryota</taxon>
        <taxon>Sar</taxon>
        <taxon>Alveolata</taxon>
        <taxon>Ciliophora</taxon>
        <taxon>Intramacronucleata</taxon>
        <taxon>Spirotrichea</taxon>
        <taxon>Hypotrichia</taxon>
        <taxon>Euplotida</taxon>
        <taxon>Euplotidae</taxon>
        <taxon>Moneuplotes</taxon>
    </lineage>
</organism>
<name>A0AAD1U432_EUPCR</name>
<evidence type="ECO:0000313" key="1">
    <source>
        <dbReference type="EMBL" id="CAI2361917.1"/>
    </source>
</evidence>
<keyword evidence="2" id="KW-1185">Reference proteome</keyword>
<proteinExistence type="predicted"/>
<sequence>MADFKKILLDLDPQNMLKLGQRDKRKSGWESRVQNQIKTKKLHMLNHVHLVSMKSSQTPKFHPSDSRLKLRFQGINGDNTNHRKKLNPKNVLSPFKNRKLDKKSTGELDKIPKMKKSKSTSMKYLALNSRFPYNLSPKFQEIEETPKTVFQKHGNMKKDLTNSKNLDYLQKIPQLCGQITKITMPISLKIQEKNYELIQTMDKDSEELFSKHLYEDPKHRKHKSITFQKNSPYIKRKKESPYYYN</sequence>
<comment type="caution">
    <text evidence="1">The sequence shown here is derived from an EMBL/GenBank/DDBJ whole genome shotgun (WGS) entry which is preliminary data.</text>
</comment>
<dbReference type="EMBL" id="CAMPGE010003094">
    <property type="protein sequence ID" value="CAI2361917.1"/>
    <property type="molecule type" value="Genomic_DNA"/>
</dbReference>
<dbReference type="AlphaFoldDB" id="A0AAD1U432"/>